<dbReference type="Proteomes" id="UP000050544">
    <property type="component" value="Unassembled WGS sequence"/>
</dbReference>
<dbReference type="AlphaFoldDB" id="A0A0P6XFI2"/>
<name>A0A0P6XFI2_9CHLR</name>
<evidence type="ECO:0000256" key="1">
    <source>
        <dbReference type="SAM" id="MobiDB-lite"/>
    </source>
</evidence>
<organism evidence="3 4">
    <name type="scientific">Thermanaerothrix daxensis</name>
    <dbReference type="NCBI Taxonomy" id="869279"/>
    <lineage>
        <taxon>Bacteria</taxon>
        <taxon>Bacillati</taxon>
        <taxon>Chloroflexota</taxon>
        <taxon>Anaerolineae</taxon>
        <taxon>Anaerolineales</taxon>
        <taxon>Anaerolineaceae</taxon>
        <taxon>Thermanaerothrix</taxon>
    </lineage>
</organism>
<gene>
    <name evidence="3" type="ORF">SE15_12850</name>
</gene>
<protein>
    <submittedName>
        <fullName evidence="3">Uncharacterized protein</fullName>
    </submittedName>
</protein>
<sequence>MQQVLLHILVGVFGFLLGALVVWFWSERERRASPTADATEEAVPESGSESSSATSPLRQSPFSEASHVFVARLWRDRSSGQLLVEVDGMLHATPDTLTDEQRQRLSTAAEGWTLWLGLHPPAPASPTPAPPPPSVFTAPIESLLTPPESPARMGSSIVEQIDAILQDLLVDSPYANHRIRLVEEPHHGVVVWVGLERYGSIEEVPDEGIRSIIQEAVRRWEG</sequence>
<evidence type="ECO:0000313" key="3">
    <source>
        <dbReference type="EMBL" id="KPL82016.1"/>
    </source>
</evidence>
<dbReference type="OrthoDB" id="10005564at2"/>
<evidence type="ECO:0000313" key="4">
    <source>
        <dbReference type="Proteomes" id="UP000050544"/>
    </source>
</evidence>
<keyword evidence="2" id="KW-0812">Transmembrane</keyword>
<evidence type="ECO:0000256" key="2">
    <source>
        <dbReference type="SAM" id="Phobius"/>
    </source>
</evidence>
<dbReference type="STRING" id="869279.SE15_12850"/>
<feature type="transmembrane region" description="Helical" evidence="2">
    <location>
        <begin position="6"/>
        <end position="25"/>
    </location>
</feature>
<feature type="compositionally biased region" description="Low complexity" evidence="1">
    <location>
        <begin position="44"/>
        <end position="56"/>
    </location>
</feature>
<keyword evidence="2" id="KW-0472">Membrane</keyword>
<reference evidence="3 4" key="1">
    <citation type="submission" date="2015-07" db="EMBL/GenBank/DDBJ databases">
        <title>Whole genome sequence of Thermanaerothrix daxensis DSM 23592.</title>
        <authorList>
            <person name="Hemp J."/>
            <person name="Ward L.M."/>
            <person name="Pace L.A."/>
            <person name="Fischer W.W."/>
        </authorList>
    </citation>
    <scope>NUCLEOTIDE SEQUENCE [LARGE SCALE GENOMIC DNA]</scope>
    <source>
        <strain evidence="3 4">GNS-1</strain>
    </source>
</reference>
<proteinExistence type="predicted"/>
<accession>A0A0P6XFI2</accession>
<dbReference type="EMBL" id="LGKO01000006">
    <property type="protein sequence ID" value="KPL82016.1"/>
    <property type="molecule type" value="Genomic_DNA"/>
</dbReference>
<keyword evidence="2" id="KW-1133">Transmembrane helix</keyword>
<dbReference type="RefSeq" id="WP_054522532.1">
    <property type="nucleotide sequence ID" value="NZ_LGKO01000006.1"/>
</dbReference>
<comment type="caution">
    <text evidence="3">The sequence shown here is derived from an EMBL/GenBank/DDBJ whole genome shotgun (WGS) entry which is preliminary data.</text>
</comment>
<keyword evidence="4" id="KW-1185">Reference proteome</keyword>
<feature type="region of interest" description="Disordered" evidence="1">
    <location>
        <begin position="34"/>
        <end position="59"/>
    </location>
</feature>